<protein>
    <submittedName>
        <fullName evidence="1">Uncharacterized protein</fullName>
    </submittedName>
</protein>
<reference evidence="2" key="1">
    <citation type="journal article" date="2019" name="Int. J. Syst. Evol. Microbiol.">
        <title>The Global Catalogue of Microorganisms (GCM) 10K type strain sequencing project: providing services to taxonomists for standard genome sequencing and annotation.</title>
        <authorList>
            <consortium name="The Broad Institute Genomics Platform"/>
            <consortium name="The Broad Institute Genome Sequencing Center for Infectious Disease"/>
            <person name="Wu L."/>
            <person name="Ma J."/>
        </authorList>
    </citation>
    <scope>NUCLEOTIDE SEQUENCE [LARGE SCALE GENOMIC DNA]</scope>
    <source>
        <strain evidence="2">CGMCC 1.12769</strain>
    </source>
</reference>
<accession>A0ABQ1YKN8</accession>
<keyword evidence="2" id="KW-1185">Reference proteome</keyword>
<evidence type="ECO:0000313" key="1">
    <source>
        <dbReference type="EMBL" id="GGH27621.1"/>
    </source>
</evidence>
<dbReference type="Proteomes" id="UP000659344">
    <property type="component" value="Unassembled WGS sequence"/>
</dbReference>
<organism evidence="1 2">
    <name type="scientific">Paenibacillus segetis</name>
    <dbReference type="NCBI Taxonomy" id="1325360"/>
    <lineage>
        <taxon>Bacteria</taxon>
        <taxon>Bacillati</taxon>
        <taxon>Bacillota</taxon>
        <taxon>Bacilli</taxon>
        <taxon>Bacillales</taxon>
        <taxon>Paenibacillaceae</taxon>
        <taxon>Paenibacillus</taxon>
    </lineage>
</organism>
<proteinExistence type="predicted"/>
<gene>
    <name evidence="1" type="ORF">GCM10008013_29200</name>
</gene>
<evidence type="ECO:0000313" key="2">
    <source>
        <dbReference type="Proteomes" id="UP000659344"/>
    </source>
</evidence>
<sequence>MITYYGDRQEIPHPILLEARQVAPNQVLIMYDQRVDLASATNISNYWIRSNMERPAGIASVGMGDAITAANSIPPEMGMIAPADNTKTRFIMTFRDNAMSGILYVVLPCFVSLEGMTGFMGGNWGPFSRNAFIGMMSVMPRGER</sequence>
<comment type="caution">
    <text evidence="1">The sequence shown here is derived from an EMBL/GenBank/DDBJ whole genome shotgun (WGS) entry which is preliminary data.</text>
</comment>
<dbReference type="EMBL" id="BMFT01000001">
    <property type="protein sequence ID" value="GGH27621.1"/>
    <property type="molecule type" value="Genomic_DNA"/>
</dbReference>
<dbReference type="RefSeq" id="WP_188539943.1">
    <property type="nucleotide sequence ID" value="NZ_BMFT01000001.1"/>
</dbReference>
<name>A0ABQ1YKN8_9BACL</name>